<proteinExistence type="inferred from homology"/>
<evidence type="ECO:0000256" key="6">
    <source>
        <dbReference type="ARBA" id="ARBA00022989"/>
    </source>
</evidence>
<feature type="transmembrane region" description="Helical" evidence="8">
    <location>
        <begin position="241"/>
        <end position="262"/>
    </location>
</feature>
<organism evidence="10 12">
    <name type="scientific">Lactococcus garvieae</name>
    <dbReference type="NCBI Taxonomy" id="1363"/>
    <lineage>
        <taxon>Bacteria</taxon>
        <taxon>Bacillati</taxon>
        <taxon>Bacillota</taxon>
        <taxon>Bacilli</taxon>
        <taxon>Lactobacillales</taxon>
        <taxon>Streptococcaceae</taxon>
        <taxon>Lactococcus</taxon>
    </lineage>
</organism>
<keyword evidence="6 8" id="KW-1133">Transmembrane helix</keyword>
<keyword evidence="4 11" id="KW-0762">Sugar transport</keyword>
<keyword evidence="5 8" id="KW-0812">Transmembrane</keyword>
<dbReference type="GO" id="GO:0005886">
    <property type="term" value="C:plasma membrane"/>
    <property type="evidence" value="ECO:0007669"/>
    <property type="project" value="UniProtKB-SubCell"/>
</dbReference>
<feature type="transmembrane region" description="Helical" evidence="8">
    <location>
        <begin position="32"/>
        <end position="49"/>
    </location>
</feature>
<dbReference type="InterPro" id="IPR037185">
    <property type="entry name" value="EmrE-like"/>
</dbReference>
<dbReference type="EMBL" id="BLXU01000021">
    <property type="protein sequence ID" value="GFO52926.1"/>
    <property type="molecule type" value="Genomic_DNA"/>
</dbReference>
<evidence type="ECO:0000313" key="9">
    <source>
        <dbReference type="EMBL" id="GFO52926.1"/>
    </source>
</evidence>
<feature type="transmembrane region" description="Helical" evidence="8">
    <location>
        <begin position="6"/>
        <end position="25"/>
    </location>
</feature>
<reference evidence="10 12" key="1">
    <citation type="submission" date="2016-10" db="EMBL/GenBank/DDBJ databases">
        <authorList>
            <person name="de Groot N.N."/>
        </authorList>
    </citation>
    <scope>NUCLEOTIDE SEQUENCE [LARGE SCALE GENOMIC DNA]</scope>
    <source>
        <strain evidence="10 12">M79</strain>
    </source>
</reference>
<evidence type="ECO:0000256" key="7">
    <source>
        <dbReference type="ARBA" id="ARBA00023136"/>
    </source>
</evidence>
<comment type="subcellular location">
    <subcellularLocation>
        <location evidence="1">Cell membrane</location>
        <topology evidence="1">Multi-pass membrane protein</topology>
    </subcellularLocation>
</comment>
<feature type="transmembrane region" description="Helical" evidence="8">
    <location>
        <begin position="83"/>
        <end position="109"/>
    </location>
</feature>
<protein>
    <submittedName>
        <fullName evidence="11">GRP family sugar transporter</fullName>
    </submittedName>
    <submittedName>
        <fullName evidence="10">Glucose uptake protein</fullName>
    </submittedName>
    <submittedName>
        <fullName evidence="9">Putative sugar uptake protein YxfA</fullName>
    </submittedName>
</protein>
<evidence type="ECO:0000313" key="13">
    <source>
        <dbReference type="Proteomes" id="UP000504756"/>
    </source>
</evidence>
<dbReference type="PANTHER" id="PTHR16119:SF17">
    <property type="entry name" value="TRANSMEMBRANE PROTEIN 144"/>
    <property type="match status" value="1"/>
</dbReference>
<evidence type="ECO:0000256" key="8">
    <source>
        <dbReference type="SAM" id="Phobius"/>
    </source>
</evidence>
<feature type="transmembrane region" description="Helical" evidence="8">
    <location>
        <begin position="185"/>
        <end position="203"/>
    </location>
</feature>
<gene>
    <name evidence="9" type="primary">yxfA</name>
    <name evidence="9" type="ORF">ikelab_22010</name>
    <name evidence="11" type="ORF">PWF74_09410</name>
    <name evidence="10" type="ORF">SAMN05216438_1217</name>
</gene>
<evidence type="ECO:0000313" key="12">
    <source>
        <dbReference type="Proteomes" id="UP000181969"/>
    </source>
</evidence>
<dbReference type="OMA" id="QIQFIIG"/>
<evidence type="ECO:0000256" key="2">
    <source>
        <dbReference type="ARBA" id="ARBA00006117"/>
    </source>
</evidence>
<dbReference type="Pfam" id="PF06800">
    <property type="entry name" value="Sugar_transport"/>
    <property type="match status" value="1"/>
</dbReference>
<feature type="transmembrane region" description="Helical" evidence="8">
    <location>
        <begin position="154"/>
        <end position="179"/>
    </location>
</feature>
<reference evidence="11" key="3">
    <citation type="submission" date="2023-02" db="EMBL/GenBank/DDBJ databases">
        <title>Comparative genomics and fermentation flavor characterization of five lactic acid bacteria reveal flavor biosynthesis metabolic pathways in fermented muskmelon puree.</title>
        <authorList>
            <person name="Yuan L."/>
            <person name="Li M."/>
            <person name="Xu X."/>
            <person name="Lao F."/>
            <person name="Wu J."/>
        </authorList>
    </citation>
    <scope>NUCLEOTIDE SEQUENCE</scope>
    <source>
        <strain evidence="11">Pa-2</strain>
    </source>
</reference>
<evidence type="ECO:0000256" key="3">
    <source>
        <dbReference type="ARBA" id="ARBA00022448"/>
    </source>
</evidence>
<comment type="similarity">
    <text evidence="2">Belongs to the GRP transporter (TC 2.A.7.5) family.</text>
</comment>
<sequence length="298" mass="32138">MEGILLALVPMFAWGSIGFVSNKIGGTAKQQTLGMTFGAFVFALIVFLIRQPQLSFPIFLIGFIGGFIWAIGQSGQFHSMKYLGVSVAGPLSAGSQLVLAALIGVFIFHEWTQNIQYTLGFIAIVALIIGFYFSAKRDPENTIAVEKHHYVRGLICLAYSTLAYVSYVILFNNLSALWFNIHFDTLTIIFPMSIGMVVGAFVLSGGDIKMEAVVFKNISVGLMWGVGNVFMLLAASLAGNAIAFSFSQLGVIISTIGGILFLGEKKTKKELAYIIIGTVLFILGAILLAIVKAKGINN</sequence>
<dbReference type="Proteomes" id="UP001217324">
    <property type="component" value="Chromosome"/>
</dbReference>
<dbReference type="Proteomes" id="UP000504756">
    <property type="component" value="Unassembled WGS sequence"/>
</dbReference>
<evidence type="ECO:0000313" key="10">
    <source>
        <dbReference type="EMBL" id="SFL57980.1"/>
    </source>
</evidence>
<feature type="transmembrane region" description="Helical" evidence="8">
    <location>
        <begin position="215"/>
        <end position="235"/>
    </location>
</feature>
<dbReference type="RefSeq" id="WP_003133556.1">
    <property type="nucleotide sequence ID" value="NZ_AP027239.1"/>
</dbReference>
<keyword evidence="3" id="KW-0813">Transport</keyword>
<evidence type="ECO:0000256" key="1">
    <source>
        <dbReference type="ARBA" id="ARBA00004651"/>
    </source>
</evidence>
<evidence type="ECO:0000256" key="4">
    <source>
        <dbReference type="ARBA" id="ARBA00022597"/>
    </source>
</evidence>
<reference evidence="9 13" key="2">
    <citation type="submission" date="2020-06" db="EMBL/GenBank/DDBJ databases">
        <title>Draft genome sequence of Lactic acid bacteria from Okinawan-style tofu.</title>
        <authorList>
            <person name="Takara I."/>
            <person name="Ikematsu S."/>
        </authorList>
    </citation>
    <scope>NUCLEOTIDE SEQUENCE [LARGE SCALE GENOMIC DNA]</scope>
    <source>
        <strain evidence="9">Lg38</strain>
        <strain evidence="13">lg38</strain>
    </source>
</reference>
<dbReference type="OrthoDB" id="1452595at2"/>
<keyword evidence="7 8" id="KW-0472">Membrane</keyword>
<dbReference type="PANTHER" id="PTHR16119">
    <property type="entry name" value="TRANSMEMBRANE PROTEIN 144"/>
    <property type="match status" value="1"/>
</dbReference>
<feature type="transmembrane region" description="Helical" evidence="8">
    <location>
        <begin position="271"/>
        <end position="291"/>
    </location>
</feature>
<dbReference type="SUPFAM" id="SSF103481">
    <property type="entry name" value="Multidrug resistance efflux transporter EmrE"/>
    <property type="match status" value="2"/>
</dbReference>
<evidence type="ECO:0000313" key="11">
    <source>
        <dbReference type="EMBL" id="WEA13698.1"/>
    </source>
</evidence>
<dbReference type="InterPro" id="IPR010651">
    <property type="entry name" value="Sugar_transport"/>
</dbReference>
<name>A0A1I4IUK5_9LACT</name>
<feature type="transmembrane region" description="Helical" evidence="8">
    <location>
        <begin position="115"/>
        <end position="133"/>
    </location>
</feature>
<dbReference type="AlphaFoldDB" id="A0A1I4IUK5"/>
<dbReference type="EMBL" id="CP118627">
    <property type="protein sequence ID" value="WEA13698.1"/>
    <property type="molecule type" value="Genomic_DNA"/>
</dbReference>
<accession>A0A1I4IUK5</accession>
<dbReference type="Proteomes" id="UP000181969">
    <property type="component" value="Unassembled WGS sequence"/>
</dbReference>
<dbReference type="EMBL" id="FOTJ01000021">
    <property type="protein sequence ID" value="SFL57980.1"/>
    <property type="molecule type" value="Genomic_DNA"/>
</dbReference>
<evidence type="ECO:0000256" key="5">
    <source>
        <dbReference type="ARBA" id="ARBA00022692"/>
    </source>
</evidence>
<dbReference type="GO" id="GO:0015144">
    <property type="term" value="F:carbohydrate transmembrane transporter activity"/>
    <property type="evidence" value="ECO:0007669"/>
    <property type="project" value="InterPro"/>
</dbReference>
<feature type="transmembrane region" description="Helical" evidence="8">
    <location>
        <begin position="55"/>
        <end position="71"/>
    </location>
</feature>